<dbReference type="Proteomes" id="UP001245683">
    <property type="component" value="Unassembled WGS sequence"/>
</dbReference>
<feature type="transmembrane region" description="Helical" evidence="1">
    <location>
        <begin position="86"/>
        <end position="107"/>
    </location>
</feature>
<evidence type="ECO:0000313" key="4">
    <source>
        <dbReference type="Proteomes" id="UP001245683"/>
    </source>
</evidence>
<gene>
    <name evidence="3" type="ORF">RBI02_08365</name>
</gene>
<organism evidence="3 4">
    <name type="scientific">Thermococcus waiotapuensis</name>
    <dbReference type="NCBI Taxonomy" id="90909"/>
    <lineage>
        <taxon>Archaea</taxon>
        <taxon>Methanobacteriati</taxon>
        <taxon>Methanobacteriota</taxon>
        <taxon>Thermococci</taxon>
        <taxon>Thermococcales</taxon>
        <taxon>Thermococcaceae</taxon>
        <taxon>Thermococcus</taxon>
    </lineage>
</organism>
<dbReference type="EMBL" id="JAVDZE010000004">
    <property type="protein sequence ID" value="MDV3104545.1"/>
    <property type="molecule type" value="Genomic_DNA"/>
</dbReference>
<feature type="transmembrane region" description="Helical" evidence="1">
    <location>
        <begin position="246"/>
        <end position="265"/>
    </location>
</feature>
<dbReference type="AlphaFoldDB" id="A0AAE4NVW4"/>
<feature type="domain" description="Inositolphosphotransferase Aur1/Ipt1" evidence="2">
    <location>
        <begin position="96"/>
        <end position="221"/>
    </location>
</feature>
<dbReference type="RefSeq" id="WP_315342868.1">
    <property type="nucleotide sequence ID" value="NZ_JAVDZE010000004.1"/>
</dbReference>
<keyword evidence="1" id="KW-1133">Transmembrane helix</keyword>
<reference evidence="3 4" key="1">
    <citation type="submission" date="2023-08" db="EMBL/GenBank/DDBJ databases">
        <title>Draft genome sequence of Thermococcus waiotapuensis WT1T, a thermophilic sulphur-dependent archaeon from order Thermococcales.</title>
        <authorList>
            <person name="Manners S.H."/>
            <person name="Carere C.R."/>
            <person name="Dhami M.K."/>
            <person name="Dobson R.C.J."/>
            <person name="Stott M.B."/>
        </authorList>
    </citation>
    <scope>NUCLEOTIDE SEQUENCE [LARGE SCALE GENOMIC DNA]</scope>
    <source>
        <strain evidence="3 4">WT1</strain>
    </source>
</reference>
<keyword evidence="1" id="KW-0812">Transmembrane</keyword>
<feature type="transmembrane region" description="Helical" evidence="1">
    <location>
        <begin position="119"/>
        <end position="140"/>
    </location>
</feature>
<evidence type="ECO:0000313" key="3">
    <source>
        <dbReference type="EMBL" id="MDV3104545.1"/>
    </source>
</evidence>
<keyword evidence="4" id="KW-1185">Reference proteome</keyword>
<sequence length="268" mass="30124">MKGAGLKGGLNSVAESLRDNNVLVRLDGFLILYFGWLLFTFLYPFINESRDVTSYLLRLPFTSRHFVVSTLELAKSILPFYYLMKAVYFMGFSSSIALTVFFVLIYWKDLSSADELMARYFLSYLLCGITYVFVHVHAPHDVYKLDVVSPSATYLTQAEFVLPSLHNTIAAVNVITLWNHREKIWGKVLIALNSLVPFSTIFLAHHWIYDAISGFMLASVIGKATEGHRIELPEILHRVDPARMQAITLAGFALGGSLLLIAIALPKP</sequence>
<evidence type="ECO:0000259" key="2">
    <source>
        <dbReference type="Pfam" id="PF14378"/>
    </source>
</evidence>
<evidence type="ECO:0000256" key="1">
    <source>
        <dbReference type="SAM" id="Phobius"/>
    </source>
</evidence>
<feature type="transmembrane region" description="Helical" evidence="1">
    <location>
        <begin position="190"/>
        <end position="209"/>
    </location>
</feature>
<dbReference type="GO" id="GO:0016020">
    <property type="term" value="C:membrane"/>
    <property type="evidence" value="ECO:0007669"/>
    <property type="project" value="UniProtKB-SubCell"/>
</dbReference>
<feature type="transmembrane region" description="Helical" evidence="1">
    <location>
        <begin position="26"/>
        <end position="46"/>
    </location>
</feature>
<dbReference type="InterPro" id="IPR026841">
    <property type="entry name" value="Aur1/Ipt1"/>
</dbReference>
<comment type="caution">
    <text evidence="3">The sequence shown here is derived from an EMBL/GenBank/DDBJ whole genome shotgun (WGS) entry which is preliminary data.</text>
</comment>
<name>A0AAE4NVW4_9EURY</name>
<keyword evidence="1" id="KW-0472">Membrane</keyword>
<dbReference type="Pfam" id="PF14378">
    <property type="entry name" value="PAP2_3"/>
    <property type="match status" value="1"/>
</dbReference>
<proteinExistence type="predicted"/>
<feature type="transmembrane region" description="Helical" evidence="1">
    <location>
        <begin position="160"/>
        <end position="178"/>
    </location>
</feature>
<accession>A0AAE4NVW4</accession>
<protein>
    <submittedName>
        <fullName evidence="3">Phosphatase PAP2 family protein</fullName>
    </submittedName>
</protein>